<feature type="domain" description="SAF" evidence="1">
    <location>
        <begin position="37"/>
        <end position="97"/>
    </location>
</feature>
<dbReference type="RefSeq" id="WP_338536010.1">
    <property type="nucleotide sequence ID" value="NZ_AP028654.1"/>
</dbReference>
<name>A0AAU9EFX6_9FIRM</name>
<evidence type="ECO:0000259" key="1">
    <source>
        <dbReference type="Pfam" id="PF08666"/>
    </source>
</evidence>
<dbReference type="Pfam" id="PF08666">
    <property type="entry name" value="SAF"/>
    <property type="match status" value="1"/>
</dbReference>
<sequence length="209" mass="24145">MKKKILTIILIILGLTLVLYFEIDAINSKNKSEIKIKVYFARKNIETNSIIKKEDLKYKLIDEANIEDDYCKEIENIVGKYSNSLIKKNEIVLKSDLLSNIKKRVQNKIIPFGKAQFTLELSAEEANGWQINDDDIVDLMFCSSTEKEESKRFFGVKVCSVLDENYKKIDIISEENRPKYLVLVSMDEDVQNILVLEDHGKFKVITLGK</sequence>
<dbReference type="InterPro" id="IPR013974">
    <property type="entry name" value="SAF"/>
</dbReference>
<proteinExistence type="predicted"/>
<protein>
    <recommendedName>
        <fullName evidence="1">SAF domain-containing protein</fullName>
    </recommendedName>
</protein>
<dbReference type="CDD" id="cd11614">
    <property type="entry name" value="SAF_CpaB_FlgA_like"/>
    <property type="match status" value="1"/>
</dbReference>
<keyword evidence="3" id="KW-1185">Reference proteome</keyword>
<dbReference type="EMBL" id="AP028654">
    <property type="protein sequence ID" value="BEP30424.1"/>
    <property type="molecule type" value="Genomic_DNA"/>
</dbReference>
<dbReference type="Gene3D" id="3.90.1210.10">
    <property type="entry name" value="Antifreeze-like/N-acetylneuraminic acid synthase C-terminal domain"/>
    <property type="match status" value="1"/>
</dbReference>
<dbReference type="KEGG" id="hprf:HLPR_27550"/>
<evidence type="ECO:0000313" key="2">
    <source>
        <dbReference type="EMBL" id="BEP30424.1"/>
    </source>
</evidence>
<gene>
    <name evidence="2" type="ORF">HLPR_27550</name>
</gene>
<dbReference type="AlphaFoldDB" id="A0AAU9EFX6"/>
<accession>A0AAU9EFX6</accession>
<reference evidence="2 3" key="1">
    <citation type="submission" date="2023-08" db="EMBL/GenBank/DDBJ databases">
        <title>Helicovermis profunda gen. nov., sp. nov., a novel mesophilic, fermentative bacterium within the Bacillota from a deep-sea hydrothermal vent chimney.</title>
        <authorList>
            <person name="Miyazaki U."/>
            <person name="Mizutani D."/>
            <person name="Hashimoto Y."/>
            <person name="Tame A."/>
            <person name="Sawayama S."/>
            <person name="Miyazaki J."/>
            <person name="Takai K."/>
            <person name="Nakagawa S."/>
        </authorList>
    </citation>
    <scope>NUCLEOTIDE SEQUENCE [LARGE SCALE GENOMIC DNA]</scope>
    <source>
        <strain evidence="2 3">S502</strain>
    </source>
</reference>
<dbReference type="Proteomes" id="UP001321786">
    <property type="component" value="Chromosome"/>
</dbReference>
<evidence type="ECO:0000313" key="3">
    <source>
        <dbReference type="Proteomes" id="UP001321786"/>
    </source>
</evidence>
<organism evidence="2 3">
    <name type="scientific">Helicovermis profundi</name>
    <dbReference type="NCBI Taxonomy" id="3065157"/>
    <lineage>
        <taxon>Bacteria</taxon>
        <taxon>Bacillati</taxon>
        <taxon>Bacillota</taxon>
        <taxon>Clostridia</taxon>
        <taxon>Helicovermis</taxon>
    </lineage>
</organism>